<dbReference type="InterPro" id="IPR057440">
    <property type="entry name" value="At1g68980-like_TPR"/>
</dbReference>
<evidence type="ECO:0000256" key="3">
    <source>
        <dbReference type="PROSITE-ProRule" id="PRU00708"/>
    </source>
</evidence>
<keyword evidence="7" id="KW-1185">Reference proteome</keyword>
<dbReference type="InterPro" id="IPR002885">
    <property type="entry name" value="PPR_rpt"/>
</dbReference>
<organism evidence="6 7">
    <name type="scientific">Phaseolus vulgaris</name>
    <name type="common">Kidney bean</name>
    <name type="synonym">French bean</name>
    <dbReference type="NCBI Taxonomy" id="3885"/>
    <lineage>
        <taxon>Eukaryota</taxon>
        <taxon>Viridiplantae</taxon>
        <taxon>Streptophyta</taxon>
        <taxon>Embryophyta</taxon>
        <taxon>Tracheophyta</taxon>
        <taxon>Spermatophyta</taxon>
        <taxon>Magnoliopsida</taxon>
        <taxon>eudicotyledons</taxon>
        <taxon>Gunneridae</taxon>
        <taxon>Pentapetalae</taxon>
        <taxon>rosids</taxon>
        <taxon>fabids</taxon>
        <taxon>Fabales</taxon>
        <taxon>Fabaceae</taxon>
        <taxon>Papilionoideae</taxon>
        <taxon>50 kb inversion clade</taxon>
        <taxon>NPAAA clade</taxon>
        <taxon>indigoferoid/millettioid clade</taxon>
        <taxon>Phaseoleae</taxon>
        <taxon>Phaseolus</taxon>
    </lineage>
</organism>
<dbReference type="STRING" id="3885.V7AKP8"/>
<reference evidence="7" key="1">
    <citation type="journal article" date="2014" name="Nat. Genet.">
        <title>A reference genome for common bean and genome-wide analysis of dual domestications.</title>
        <authorList>
            <person name="Schmutz J."/>
            <person name="McClean P.E."/>
            <person name="Mamidi S."/>
            <person name="Wu G.A."/>
            <person name="Cannon S.B."/>
            <person name="Grimwood J."/>
            <person name="Jenkins J."/>
            <person name="Shu S."/>
            <person name="Song Q."/>
            <person name="Chavarro C."/>
            <person name="Torres-Torres M."/>
            <person name="Geffroy V."/>
            <person name="Moghaddam S.M."/>
            <person name="Gao D."/>
            <person name="Abernathy B."/>
            <person name="Barry K."/>
            <person name="Blair M."/>
            <person name="Brick M.A."/>
            <person name="Chovatia M."/>
            <person name="Gepts P."/>
            <person name="Goodstein D.M."/>
            <person name="Gonzales M."/>
            <person name="Hellsten U."/>
            <person name="Hyten D.L."/>
            <person name="Jia G."/>
            <person name="Kelly J.D."/>
            <person name="Kudrna D."/>
            <person name="Lee R."/>
            <person name="Richard M.M."/>
            <person name="Miklas P.N."/>
            <person name="Osorno J.M."/>
            <person name="Rodrigues J."/>
            <person name="Thareau V."/>
            <person name="Urrea C.A."/>
            <person name="Wang M."/>
            <person name="Yu Y."/>
            <person name="Zhang M."/>
            <person name="Wing R.A."/>
            <person name="Cregan P.B."/>
            <person name="Rokhsar D.S."/>
            <person name="Jackson S.A."/>
        </authorList>
    </citation>
    <scope>NUCLEOTIDE SEQUENCE [LARGE SCALE GENOMIC DNA]</scope>
    <source>
        <strain evidence="7">cv. G19833</strain>
    </source>
</reference>
<dbReference type="AlphaFoldDB" id="V7AKP8"/>
<dbReference type="Pfam" id="PF01535">
    <property type="entry name" value="PPR"/>
    <property type="match status" value="2"/>
</dbReference>
<accession>V7AKP8</accession>
<feature type="chain" id="PRO_5004753521" description="At1g68980-like TPR repeats domain-containing protein" evidence="4">
    <location>
        <begin position="20"/>
        <end position="796"/>
    </location>
</feature>
<dbReference type="NCBIfam" id="TIGR00756">
    <property type="entry name" value="PPR"/>
    <property type="match status" value="1"/>
</dbReference>
<feature type="signal peptide" evidence="4">
    <location>
        <begin position="1"/>
        <end position="19"/>
    </location>
</feature>
<comment type="similarity">
    <text evidence="1">Belongs to the PPR family. P subfamily.</text>
</comment>
<gene>
    <name evidence="6" type="ORF">PHAVU_011G179900g</name>
</gene>
<evidence type="ECO:0000259" key="5">
    <source>
        <dbReference type="Pfam" id="PF25245"/>
    </source>
</evidence>
<evidence type="ECO:0000313" key="7">
    <source>
        <dbReference type="Proteomes" id="UP000000226"/>
    </source>
</evidence>
<proteinExistence type="inferred from homology"/>
<evidence type="ECO:0000256" key="4">
    <source>
        <dbReference type="SAM" id="SignalP"/>
    </source>
</evidence>
<feature type="domain" description="At1g68980-like TPR repeats" evidence="5">
    <location>
        <begin position="168"/>
        <end position="288"/>
    </location>
</feature>
<dbReference type="Proteomes" id="UP000000226">
    <property type="component" value="Chromosome 11"/>
</dbReference>
<dbReference type="PANTHER" id="PTHR46598:SF3">
    <property type="entry name" value="OS07G0495300 PROTEIN"/>
    <property type="match status" value="1"/>
</dbReference>
<dbReference type="OrthoDB" id="783540at2759"/>
<evidence type="ECO:0000256" key="1">
    <source>
        <dbReference type="ARBA" id="ARBA00007626"/>
    </source>
</evidence>
<dbReference type="PANTHER" id="PTHR46598">
    <property type="entry name" value="BNAC05G43320D PROTEIN"/>
    <property type="match status" value="1"/>
</dbReference>
<keyword evidence="2" id="KW-0677">Repeat</keyword>
<dbReference type="Gramene" id="ESW05448">
    <property type="protein sequence ID" value="ESW05448"/>
    <property type="gene ID" value="PHAVU_011G179900g"/>
</dbReference>
<dbReference type="InterPro" id="IPR011990">
    <property type="entry name" value="TPR-like_helical_dom_sf"/>
</dbReference>
<protein>
    <recommendedName>
        <fullName evidence="5">At1g68980-like TPR repeats domain-containing protein</fullName>
    </recommendedName>
</protein>
<evidence type="ECO:0000256" key="2">
    <source>
        <dbReference type="ARBA" id="ARBA00022737"/>
    </source>
</evidence>
<name>V7AKP8_PHAVU</name>
<evidence type="ECO:0000313" key="6">
    <source>
        <dbReference type="EMBL" id="ESW05448.1"/>
    </source>
</evidence>
<dbReference type="Pfam" id="PF25245">
    <property type="entry name" value="TPR_At1g68980"/>
    <property type="match status" value="1"/>
</dbReference>
<keyword evidence="4" id="KW-0732">Signal</keyword>
<dbReference type="Gene3D" id="1.25.40.10">
    <property type="entry name" value="Tetratricopeptide repeat domain"/>
    <property type="match status" value="3"/>
</dbReference>
<feature type="repeat" description="PPR" evidence="3">
    <location>
        <begin position="641"/>
        <end position="675"/>
    </location>
</feature>
<dbReference type="PROSITE" id="PS51375">
    <property type="entry name" value="PPR"/>
    <property type="match status" value="1"/>
</dbReference>
<dbReference type="OMA" id="MHREIAM"/>
<dbReference type="eggNOG" id="ENOG502QTHQ">
    <property type="taxonomic scope" value="Eukaryota"/>
</dbReference>
<sequence>MKAMNIIIEILLGCLLTNQFHPSEKTSSASAAVRPRRRDGYPPLLQPPHAIGGATVVLREELLPIRNSKSLPRRRASFLSVTVRARFFVEGGLGWASPLRRWAKVGWVKLAGLACLDSPIRNQLFRKVFCLGRIFQGDVCFGQFNPFLQKFSTSGNCERLSWERSTKEILLGKIKVALRNYQVHEAWESFQDFRRLYGYPEVHLVNQLIVQLSYSSNHVWMRKVCDLVLQIVREKSGLLHADTLTKLALSLARLQMPSPASVILRLMLDKGCVPSMHLLSLVVFHIVKTEIGTHLSSNYLFQVCDLYNCLKDKKDHHAVTIKLDTLVFNLVLDACVKFKLSLKGLRLIELMSLTGTMADAHSIVIISQILEMNGLRDEMQELKDHIDRVSAAYVCHYCQFYDSLLSLHFKFNDIDAAAKLVLDMTSSHNCNVKKEYEKHLLNPCFIAIGSPNLRTALKMRIEPELLCKDSVLKVESRQVLIFYRGGKLVLSNRALAKFISGYKRDGRTGELSKLLLSIQGELCSVAGSSLCFDVISSCIQLGWLECAHDILDDIEATGSPMGQDMYLLLVSAYQKRGMKREAKALLKQMKKVGLLDKGLSDDAMDKHNLCEKTLNSLGKTDLAIALAQTLKDEEDQTVFHLVYNFNSSIFFFCKARMIEDALKAYRRMVSMKVQPTSQTFAFLMCGYSSLGMYREITILWGDIKRFMKSDNLVGDRDLYELLLLNFLQGGYFERVMEVISHMRDRNMYADKWIYKSEFLRLHKNLYRSLKASNTTTEAQSKRLEHVQEFRKWVGID</sequence>
<dbReference type="EMBL" id="CM002298">
    <property type="protein sequence ID" value="ESW05448.1"/>
    <property type="molecule type" value="Genomic_DNA"/>
</dbReference>